<keyword evidence="3" id="KW-1185">Reference proteome</keyword>
<dbReference type="Proteomes" id="UP000309673">
    <property type="component" value="Unassembled WGS sequence"/>
</dbReference>
<dbReference type="PANTHER" id="PTHR40078:SF1">
    <property type="entry name" value="INTEGRAL MEMBRANE PROTEIN"/>
    <property type="match status" value="1"/>
</dbReference>
<feature type="transmembrane region" description="Helical" evidence="1">
    <location>
        <begin position="160"/>
        <end position="178"/>
    </location>
</feature>
<organism evidence="2 3">
    <name type="scientific">Cohnella pontilimi</name>
    <dbReference type="NCBI Taxonomy" id="2564100"/>
    <lineage>
        <taxon>Bacteria</taxon>
        <taxon>Bacillati</taxon>
        <taxon>Bacillota</taxon>
        <taxon>Bacilli</taxon>
        <taxon>Bacillales</taxon>
        <taxon>Paenibacillaceae</taxon>
        <taxon>Cohnella</taxon>
    </lineage>
</organism>
<feature type="transmembrane region" description="Helical" evidence="1">
    <location>
        <begin position="12"/>
        <end position="34"/>
    </location>
</feature>
<accession>A0A4U0FAE0</accession>
<keyword evidence="1" id="KW-1133">Transmembrane helix</keyword>
<dbReference type="EMBL" id="SUPK01000005">
    <property type="protein sequence ID" value="TJY41763.1"/>
    <property type="molecule type" value="Genomic_DNA"/>
</dbReference>
<evidence type="ECO:0000256" key="1">
    <source>
        <dbReference type="SAM" id="Phobius"/>
    </source>
</evidence>
<feature type="transmembrane region" description="Helical" evidence="1">
    <location>
        <begin position="78"/>
        <end position="103"/>
    </location>
</feature>
<dbReference type="Pfam" id="PF19700">
    <property type="entry name" value="DUF6198"/>
    <property type="match status" value="1"/>
</dbReference>
<dbReference type="OrthoDB" id="1902994at2"/>
<comment type="caution">
    <text evidence="2">The sequence shown here is derived from an EMBL/GenBank/DDBJ whole genome shotgun (WGS) entry which is preliminary data.</text>
</comment>
<evidence type="ECO:0000313" key="3">
    <source>
        <dbReference type="Proteomes" id="UP000309673"/>
    </source>
</evidence>
<keyword evidence="1" id="KW-0812">Transmembrane</keyword>
<dbReference type="RefSeq" id="WP_136777898.1">
    <property type="nucleotide sequence ID" value="NZ_SUPK01000005.1"/>
</dbReference>
<feature type="transmembrane region" description="Helical" evidence="1">
    <location>
        <begin position="109"/>
        <end position="131"/>
    </location>
</feature>
<evidence type="ECO:0000313" key="2">
    <source>
        <dbReference type="EMBL" id="TJY41763.1"/>
    </source>
</evidence>
<dbReference type="AlphaFoldDB" id="A0A4U0FAE0"/>
<sequence length="221" mass="24233">MVTSKKVKRFVIYLLGLFFLSLGISFSIQAGLGVSPVSSLAYALTLTTGISVGMTTVAANIFYFLIQVILKKRFEFKQFVIQIVIAFLFGLFIDVTLLVVKVLPAPDTIVARIAYLMISLFVVSVGLLGYFTSKLPFMPYDALTYAISERFHLKFSKAKIASDVINVCISGALCLIFVQSLGSIGIGTVVAACFIGKILGEMIKYFQQPLIKWVILSEQVA</sequence>
<gene>
    <name evidence="2" type="ORF">E5161_11190</name>
</gene>
<evidence type="ECO:0008006" key="4">
    <source>
        <dbReference type="Google" id="ProtNLM"/>
    </source>
</evidence>
<name>A0A4U0FAE0_9BACL</name>
<feature type="transmembrane region" description="Helical" evidence="1">
    <location>
        <begin position="40"/>
        <end position="66"/>
    </location>
</feature>
<reference evidence="2 3" key="1">
    <citation type="submission" date="2019-04" db="EMBL/GenBank/DDBJ databases">
        <title>Cohnella sp. nov., isolated from soil.</title>
        <authorList>
            <person name="Kim W."/>
        </authorList>
    </citation>
    <scope>NUCLEOTIDE SEQUENCE [LARGE SCALE GENOMIC DNA]</scope>
    <source>
        <strain evidence="2 3">CAU 1483</strain>
    </source>
</reference>
<protein>
    <recommendedName>
        <fullName evidence="4">Membrane protein YczE</fullName>
    </recommendedName>
</protein>
<keyword evidence="1" id="KW-0472">Membrane</keyword>
<proteinExistence type="predicted"/>
<dbReference type="PANTHER" id="PTHR40078">
    <property type="entry name" value="INTEGRAL MEMBRANE PROTEIN-RELATED"/>
    <property type="match status" value="1"/>
</dbReference>
<dbReference type="InterPro" id="IPR038750">
    <property type="entry name" value="YczE/YyaS-like"/>
</dbReference>